<dbReference type="InterPro" id="IPR035892">
    <property type="entry name" value="C2_domain_sf"/>
</dbReference>
<dbReference type="AlphaFoldDB" id="A0A2N9EKF3"/>
<evidence type="ECO:0000256" key="1">
    <source>
        <dbReference type="SAM" id="MobiDB-lite"/>
    </source>
</evidence>
<feature type="domain" description="C2" evidence="3">
    <location>
        <begin position="67"/>
        <end position="136"/>
    </location>
</feature>
<accession>A0A2N9EKF3</accession>
<evidence type="ECO:0000313" key="4">
    <source>
        <dbReference type="EMBL" id="SPC79346.1"/>
    </source>
</evidence>
<proteinExistence type="predicted"/>
<gene>
    <name evidence="4" type="ORF">FSB_LOCUS7228</name>
</gene>
<feature type="transmembrane region" description="Helical" evidence="2">
    <location>
        <begin position="179"/>
        <end position="200"/>
    </location>
</feature>
<protein>
    <recommendedName>
        <fullName evidence="3">C2 domain-containing protein</fullName>
    </recommendedName>
</protein>
<keyword evidence="2" id="KW-0472">Membrane</keyword>
<reference evidence="4" key="1">
    <citation type="submission" date="2018-02" db="EMBL/GenBank/DDBJ databases">
        <authorList>
            <person name="Cohen D.B."/>
            <person name="Kent A.D."/>
        </authorList>
    </citation>
    <scope>NUCLEOTIDE SEQUENCE</scope>
</reference>
<sequence>MTGGIIVIKPIFFFSFPDTLNNHSLFLSHHSSSSSSSHSSLSLLLAWLILSVYALVSLVSHDPNKKLEQNQQQRTPTDKDGDPEWNHEMRFDLNEVSLEDCDHVFIHFDLRHEGVMFGDKNIGEVHVAFKDLMEESNGVVRFASYLLQWRRGITDPSTRCLLFSNGFCSHPRCSRWAGLVDFVLGCGFCAVGHGGFLWGFGSQWVGVVVMALTGSMV</sequence>
<dbReference type="PANTHER" id="PTHR32246">
    <property type="entry name" value="INGRESSION PROTEIN FIC1"/>
    <property type="match status" value="1"/>
</dbReference>
<keyword evidence="2" id="KW-0812">Transmembrane</keyword>
<dbReference type="SUPFAM" id="SSF49562">
    <property type="entry name" value="C2 domain (Calcium/lipid-binding domain, CaLB)"/>
    <property type="match status" value="1"/>
</dbReference>
<dbReference type="Gene3D" id="2.60.40.150">
    <property type="entry name" value="C2 domain"/>
    <property type="match status" value="1"/>
</dbReference>
<organism evidence="4">
    <name type="scientific">Fagus sylvatica</name>
    <name type="common">Beechnut</name>
    <dbReference type="NCBI Taxonomy" id="28930"/>
    <lineage>
        <taxon>Eukaryota</taxon>
        <taxon>Viridiplantae</taxon>
        <taxon>Streptophyta</taxon>
        <taxon>Embryophyta</taxon>
        <taxon>Tracheophyta</taxon>
        <taxon>Spermatophyta</taxon>
        <taxon>Magnoliopsida</taxon>
        <taxon>eudicotyledons</taxon>
        <taxon>Gunneridae</taxon>
        <taxon>Pentapetalae</taxon>
        <taxon>rosids</taxon>
        <taxon>fabids</taxon>
        <taxon>Fagales</taxon>
        <taxon>Fagaceae</taxon>
        <taxon>Fagus</taxon>
    </lineage>
</organism>
<keyword evidence="2" id="KW-1133">Transmembrane helix</keyword>
<evidence type="ECO:0000256" key="2">
    <source>
        <dbReference type="SAM" id="Phobius"/>
    </source>
</evidence>
<feature type="compositionally biased region" description="Basic and acidic residues" evidence="1">
    <location>
        <begin position="76"/>
        <end position="85"/>
    </location>
</feature>
<dbReference type="EMBL" id="OIVN01000381">
    <property type="protein sequence ID" value="SPC79346.1"/>
    <property type="molecule type" value="Genomic_DNA"/>
</dbReference>
<feature type="transmembrane region" description="Helical" evidence="2">
    <location>
        <begin position="41"/>
        <end position="59"/>
    </location>
</feature>
<evidence type="ECO:0000259" key="3">
    <source>
        <dbReference type="Pfam" id="PF00168"/>
    </source>
</evidence>
<dbReference type="Pfam" id="PF00168">
    <property type="entry name" value="C2"/>
    <property type="match status" value="1"/>
</dbReference>
<name>A0A2N9EKF3_FAGSY</name>
<feature type="region of interest" description="Disordered" evidence="1">
    <location>
        <begin position="66"/>
        <end position="85"/>
    </location>
</feature>
<dbReference type="InterPro" id="IPR000008">
    <property type="entry name" value="C2_dom"/>
</dbReference>
<dbReference type="PANTHER" id="PTHR32246:SF169">
    <property type="entry name" value="PROTEIN SRC2-LIKE"/>
    <property type="match status" value="1"/>
</dbReference>